<comment type="caution">
    <text evidence="1">The sequence shown here is derived from an EMBL/GenBank/DDBJ whole genome shotgun (WGS) entry which is preliminary data.</text>
</comment>
<keyword evidence="2" id="KW-1185">Reference proteome</keyword>
<evidence type="ECO:0000313" key="1">
    <source>
        <dbReference type="EMBL" id="MCH5600473.1"/>
    </source>
</evidence>
<dbReference type="Proteomes" id="UP001202248">
    <property type="component" value="Unassembled WGS sequence"/>
</dbReference>
<gene>
    <name evidence="1" type="ORF">MKP09_22420</name>
</gene>
<dbReference type="EMBL" id="JAKWBL010000004">
    <property type="protein sequence ID" value="MCH5600473.1"/>
    <property type="molecule type" value="Genomic_DNA"/>
</dbReference>
<name>A0ABS9SPY4_9BACT</name>
<evidence type="ECO:0000313" key="2">
    <source>
        <dbReference type="Proteomes" id="UP001202248"/>
    </source>
</evidence>
<organism evidence="1 2">
    <name type="scientific">Niabella ginsengisoli</name>
    <dbReference type="NCBI Taxonomy" id="522298"/>
    <lineage>
        <taxon>Bacteria</taxon>
        <taxon>Pseudomonadati</taxon>
        <taxon>Bacteroidota</taxon>
        <taxon>Chitinophagia</taxon>
        <taxon>Chitinophagales</taxon>
        <taxon>Chitinophagaceae</taxon>
        <taxon>Niabella</taxon>
    </lineage>
</organism>
<proteinExistence type="predicted"/>
<dbReference type="RefSeq" id="WP_240832672.1">
    <property type="nucleotide sequence ID" value="NZ_JAKWBL010000004.1"/>
</dbReference>
<protein>
    <submittedName>
        <fullName evidence="1">Uncharacterized protein</fullName>
    </submittedName>
</protein>
<sequence length="60" mass="6751">MINISLKRDATVKAPDQDSIVNTSPERKLLYSKILKKKIKEISTAPTKDNDGFIIKPLPQ</sequence>
<accession>A0ABS9SPY4</accession>
<reference evidence="1 2" key="1">
    <citation type="submission" date="2022-02" db="EMBL/GenBank/DDBJ databases">
        <authorList>
            <person name="Min J."/>
        </authorList>
    </citation>
    <scope>NUCLEOTIDE SEQUENCE [LARGE SCALE GENOMIC DNA]</scope>
    <source>
        <strain evidence="1 2">GR10-1</strain>
    </source>
</reference>